<proteinExistence type="predicted"/>
<name>A0A0H5AIN9_9PSED</name>
<dbReference type="KEGG" id="ptv:AA957_04350"/>
<dbReference type="EMBL" id="CP011507">
    <property type="protein sequence ID" value="AKS10108.1"/>
    <property type="molecule type" value="Genomic_DNA"/>
</dbReference>
<reference evidence="2" key="2">
    <citation type="submission" date="2015-05" db="EMBL/GenBank/DDBJ databases">
        <authorList>
            <person name="Swarnkar M.K."/>
            <person name="Vyas P."/>
            <person name="Rahi P."/>
            <person name="Thakur R."/>
            <person name="Thakur N."/>
            <person name="Singh A.K."/>
            <person name="Gulati A."/>
        </authorList>
    </citation>
    <scope>NUCLEOTIDE SEQUENCE [LARGE SCALE GENOMIC DNA]</scope>
    <source>
        <strain evidence="2">745</strain>
    </source>
</reference>
<dbReference type="AlphaFoldDB" id="A0A0H5AIN9"/>
<evidence type="ECO:0008006" key="3">
    <source>
        <dbReference type="Google" id="ProtNLM"/>
    </source>
</evidence>
<dbReference type="Proteomes" id="UP000036608">
    <property type="component" value="Chromosome"/>
</dbReference>
<evidence type="ECO:0000313" key="1">
    <source>
        <dbReference type="EMBL" id="AKS10108.1"/>
    </source>
</evidence>
<organism evidence="1 2">
    <name type="scientific">Pseudomonas trivialis</name>
    <dbReference type="NCBI Taxonomy" id="200450"/>
    <lineage>
        <taxon>Bacteria</taxon>
        <taxon>Pseudomonadati</taxon>
        <taxon>Pseudomonadota</taxon>
        <taxon>Gammaproteobacteria</taxon>
        <taxon>Pseudomonadales</taxon>
        <taxon>Pseudomonadaceae</taxon>
        <taxon>Pseudomonas</taxon>
    </lineage>
</organism>
<accession>A0A0H5AIN9</accession>
<sequence>MTDNPYENANIRLATELLRRPGLKDALDRNAGTGALDGRITKDSIRNFIRSDNPKKLTDDKQLAQEVLNSFNALKGGYFSNTIKLDDLIERGKKQPTGNSYVDYLTQLSNAVTARSDLTSSLDNRIPWFRDGEISRQDLYALLR</sequence>
<protein>
    <recommendedName>
        <fullName evidence="3">Type III secretion effector protein</fullName>
    </recommendedName>
</protein>
<gene>
    <name evidence="1" type="ORF">AA957_04350</name>
</gene>
<reference evidence="1 2" key="1">
    <citation type="journal article" date="2015" name="Genome Announc.">
        <title>Complete Genome Sequence of the Rhizobacterium Pseudomonas trivialis Strain IHBB745 with Multiple Plant Growth-Promoting Activities and Tolerance to Desiccation and Alkalinity.</title>
        <authorList>
            <person name="Gulati A."/>
            <person name="Swarnkar M.K."/>
            <person name="Vyas P."/>
            <person name="Rahi P."/>
            <person name="Thakur R."/>
            <person name="Thakur N."/>
            <person name="Singh A.K."/>
        </authorList>
    </citation>
    <scope>NUCLEOTIDE SEQUENCE [LARGE SCALE GENOMIC DNA]</scope>
    <source>
        <strain evidence="2">745</strain>
    </source>
</reference>
<dbReference type="PATRIC" id="fig|200450.3.peg.914"/>
<evidence type="ECO:0000313" key="2">
    <source>
        <dbReference type="Proteomes" id="UP000036608"/>
    </source>
</evidence>